<protein>
    <recommendedName>
        <fullName evidence="4">Phage holin family protein</fullName>
    </recommendedName>
</protein>
<feature type="transmembrane region" description="Helical" evidence="1">
    <location>
        <begin position="32"/>
        <end position="54"/>
    </location>
</feature>
<proteinExistence type="predicted"/>
<keyword evidence="1" id="KW-0812">Transmembrane</keyword>
<evidence type="ECO:0008006" key="4">
    <source>
        <dbReference type="Google" id="ProtNLM"/>
    </source>
</evidence>
<comment type="caution">
    <text evidence="2">The sequence shown here is derived from an EMBL/GenBank/DDBJ whole genome shotgun (WGS) entry which is preliminary data.</text>
</comment>
<reference evidence="2" key="1">
    <citation type="submission" date="2022-10" db="EMBL/GenBank/DDBJ databases">
        <title>Hoeflea sp. G2-23, isolated from marine algae.</title>
        <authorList>
            <person name="Kristyanto S."/>
            <person name="Kim J.M."/>
            <person name="Jeon C.O."/>
        </authorList>
    </citation>
    <scope>NUCLEOTIDE SEQUENCE</scope>
    <source>
        <strain evidence="2">G2-23</strain>
    </source>
</reference>
<keyword evidence="3" id="KW-1185">Reference proteome</keyword>
<evidence type="ECO:0000256" key="1">
    <source>
        <dbReference type="SAM" id="Phobius"/>
    </source>
</evidence>
<evidence type="ECO:0000313" key="2">
    <source>
        <dbReference type="EMBL" id="MCY0147224.1"/>
    </source>
</evidence>
<name>A0ABT3Z673_9HYPH</name>
<accession>A0ABT3Z673</accession>
<dbReference type="RefSeq" id="WP_267652828.1">
    <property type="nucleotide sequence ID" value="NZ_JAOVZR010000001.1"/>
</dbReference>
<evidence type="ECO:0000313" key="3">
    <source>
        <dbReference type="Proteomes" id="UP001073227"/>
    </source>
</evidence>
<gene>
    <name evidence="2" type="ORF">OEG84_05730</name>
</gene>
<organism evidence="2 3">
    <name type="scientific">Hoeflea algicola</name>
    <dbReference type="NCBI Taxonomy" id="2983763"/>
    <lineage>
        <taxon>Bacteria</taxon>
        <taxon>Pseudomonadati</taxon>
        <taxon>Pseudomonadota</taxon>
        <taxon>Alphaproteobacteria</taxon>
        <taxon>Hyphomicrobiales</taxon>
        <taxon>Rhizobiaceae</taxon>
        <taxon>Hoeflea</taxon>
    </lineage>
</organism>
<dbReference type="Proteomes" id="UP001073227">
    <property type="component" value="Unassembled WGS sequence"/>
</dbReference>
<feature type="transmembrane region" description="Helical" evidence="1">
    <location>
        <begin position="66"/>
        <end position="85"/>
    </location>
</feature>
<dbReference type="EMBL" id="JAOVZR010000001">
    <property type="protein sequence ID" value="MCY0147224.1"/>
    <property type="molecule type" value="Genomic_DNA"/>
</dbReference>
<keyword evidence="1" id="KW-1133">Transmembrane helix</keyword>
<sequence length="157" mass="17076">MSIHSTVRILRLYLRSELLVGEIRLKVQVRKLTLMFFAALIVLMALVFLNIAAYQLLLANWGPIKAPFILAVANMLLAIILVVIATSTRPGPDLAAARELRDLTSATLETELKSNPAAAALGSMAGINGLNGWDSARFLVPIISTIIRSLRRRKAGS</sequence>
<keyword evidence="1" id="KW-0472">Membrane</keyword>